<keyword evidence="3" id="KW-1185">Reference proteome</keyword>
<organism evidence="2 3">
    <name type="scientific">Saponaria officinalis</name>
    <name type="common">Common soapwort</name>
    <name type="synonym">Lychnis saponaria</name>
    <dbReference type="NCBI Taxonomy" id="3572"/>
    <lineage>
        <taxon>Eukaryota</taxon>
        <taxon>Viridiplantae</taxon>
        <taxon>Streptophyta</taxon>
        <taxon>Embryophyta</taxon>
        <taxon>Tracheophyta</taxon>
        <taxon>Spermatophyta</taxon>
        <taxon>Magnoliopsida</taxon>
        <taxon>eudicotyledons</taxon>
        <taxon>Gunneridae</taxon>
        <taxon>Pentapetalae</taxon>
        <taxon>Caryophyllales</taxon>
        <taxon>Caryophyllaceae</taxon>
        <taxon>Caryophylleae</taxon>
        <taxon>Saponaria</taxon>
    </lineage>
</organism>
<evidence type="ECO:0008006" key="4">
    <source>
        <dbReference type="Google" id="ProtNLM"/>
    </source>
</evidence>
<comment type="caution">
    <text evidence="2">The sequence shown here is derived from an EMBL/GenBank/DDBJ whole genome shotgun (WGS) entry which is preliminary data.</text>
</comment>
<dbReference type="AlphaFoldDB" id="A0AAW1JQ44"/>
<dbReference type="GO" id="GO:0007059">
    <property type="term" value="P:chromosome segregation"/>
    <property type="evidence" value="ECO:0007669"/>
    <property type="project" value="TreeGrafter"/>
</dbReference>
<evidence type="ECO:0000313" key="3">
    <source>
        <dbReference type="Proteomes" id="UP001443914"/>
    </source>
</evidence>
<dbReference type="GO" id="GO:0000212">
    <property type="term" value="P:meiotic spindle organization"/>
    <property type="evidence" value="ECO:0007669"/>
    <property type="project" value="InterPro"/>
</dbReference>
<gene>
    <name evidence="2" type="ORF">RND81_07G076900</name>
</gene>
<proteinExistence type="predicted"/>
<dbReference type="GO" id="GO:0042138">
    <property type="term" value="P:meiotic DNA double-strand break formation"/>
    <property type="evidence" value="ECO:0007669"/>
    <property type="project" value="InterPro"/>
</dbReference>
<dbReference type="GO" id="GO:0007140">
    <property type="term" value="P:male meiotic nuclear division"/>
    <property type="evidence" value="ECO:0007669"/>
    <property type="project" value="TreeGrafter"/>
</dbReference>
<reference evidence="2" key="1">
    <citation type="submission" date="2024-03" db="EMBL/GenBank/DDBJ databases">
        <title>WGS assembly of Saponaria officinalis var. Norfolk2.</title>
        <authorList>
            <person name="Jenkins J."/>
            <person name="Shu S."/>
            <person name="Grimwood J."/>
            <person name="Barry K."/>
            <person name="Goodstein D."/>
            <person name="Schmutz J."/>
            <person name="Leebens-Mack J."/>
            <person name="Osbourn A."/>
        </authorList>
    </citation>
    <scope>NUCLEOTIDE SEQUENCE [LARGE SCALE GENOMIC DNA]</scope>
    <source>
        <strain evidence="2">JIC</strain>
    </source>
</reference>
<protein>
    <recommendedName>
        <fullName evidence="4">Protein MULTIPOLAR SPINDLE 1</fullName>
    </recommendedName>
</protein>
<dbReference type="EMBL" id="JBDFQZ010000007">
    <property type="protein sequence ID" value="KAK9705715.1"/>
    <property type="molecule type" value="Genomic_DNA"/>
</dbReference>
<dbReference type="PANTHER" id="PTHR35768:SF1">
    <property type="entry name" value="PROTEIN MULTIPOLAR SPINDLE 1"/>
    <property type="match status" value="1"/>
</dbReference>
<feature type="compositionally biased region" description="Low complexity" evidence="1">
    <location>
        <begin position="1"/>
        <end position="36"/>
    </location>
</feature>
<dbReference type="InterPro" id="IPR037500">
    <property type="entry name" value="Msp1"/>
</dbReference>
<dbReference type="Proteomes" id="UP001443914">
    <property type="component" value="Unassembled WGS sequence"/>
</dbReference>
<accession>A0AAW1JQ44</accession>
<feature type="region of interest" description="Disordered" evidence="1">
    <location>
        <begin position="1"/>
        <end position="38"/>
    </location>
</feature>
<evidence type="ECO:0000313" key="2">
    <source>
        <dbReference type="EMBL" id="KAK9705715.1"/>
    </source>
</evidence>
<evidence type="ECO:0000256" key="1">
    <source>
        <dbReference type="SAM" id="MobiDB-lite"/>
    </source>
</evidence>
<sequence length="391" mass="43944">MSPTTTMRTTATTAPPQSTSFAPTSTSSAPPSNTTAMNSDESMKLAIGMALLRSKLSQSQPHSLSTSNALRWKQKAKDRKKEVLRLKNELKHLEDNLRGDLYPQNACCKCYFFDDLQGLSCKQMNHGADHRFSDVLRRRFLRLVRLQKRIKKSTSDSIAELYRDEDTEQLKVSAEFLVDLCEASNLGKTPHYDSLAHQAVDSILGSLNHGMSVGKEAAAIEGIISSLIVHLVKRMSTPMEDECYSDPGSDAQSHVQHIICQLGSVAYVGQRVLLAVCHRIFEQAEILCSLDPFDDSFALIHDSIFVMIQLIELLVSDYLVTWSKNEGFDTSLFEEWASSFLHARKVLQSLERRSVIYTLYMDRVTGELAKQIGQISFLQNINQEIIDNLFT</sequence>
<dbReference type="PANTHER" id="PTHR35768">
    <property type="entry name" value="PROTEIN MULTIPOLAR SPINDLE 1"/>
    <property type="match status" value="1"/>
</dbReference>
<name>A0AAW1JQ44_SAPOF</name>